<dbReference type="InterPro" id="IPR005055">
    <property type="entry name" value="A10/PebIII"/>
</dbReference>
<sequence>MVLACSAALLLVAVEAADYTNKYDGIDVDKILQNNRILNNYIKCMLDEVTCTAEGRELKKVLPDALATGCTKCNDKQKETAQKVITHLMDKRPNDWERLVKKYDPKGEFKKRFEAQGKKF</sequence>
<dbReference type="Pfam" id="PF03392">
    <property type="entry name" value="OS-D"/>
    <property type="match status" value="1"/>
</dbReference>
<organism evidence="2">
    <name type="scientific">Phenacoccus solenopsis</name>
    <name type="common">Solenopsis mealybug</name>
    <dbReference type="NCBI Taxonomy" id="483260"/>
    <lineage>
        <taxon>Eukaryota</taxon>
        <taxon>Metazoa</taxon>
        <taxon>Ecdysozoa</taxon>
        <taxon>Arthropoda</taxon>
        <taxon>Hexapoda</taxon>
        <taxon>Insecta</taxon>
        <taxon>Pterygota</taxon>
        <taxon>Neoptera</taxon>
        <taxon>Paraneoptera</taxon>
        <taxon>Hemiptera</taxon>
        <taxon>Sternorrhyncha</taxon>
        <taxon>Coccoidea</taxon>
        <taxon>Pseudococcidae</taxon>
        <taxon>Phenacoccus</taxon>
    </lineage>
</organism>
<dbReference type="PANTHER" id="PTHR11257:SF13">
    <property type="entry name" value="GEO07322P1"/>
    <property type="match status" value="1"/>
</dbReference>
<dbReference type="EMBL" id="KP645391">
    <property type="protein sequence ID" value="AJP61953.1"/>
    <property type="molecule type" value="mRNA"/>
</dbReference>
<dbReference type="InterPro" id="IPR036682">
    <property type="entry name" value="OS_D_A10/PebIII_sf"/>
</dbReference>
<dbReference type="Gene3D" id="1.10.2080.10">
    <property type="entry name" value="Insect odorant-binding protein A10/Ejaculatory bulb-specific protein 3"/>
    <property type="match status" value="1"/>
</dbReference>
<accession>A0A0C5KAK9</accession>
<name>A0A0C5KAK9_9HEMI</name>
<gene>
    <name evidence="2" type="primary">CSP3</name>
</gene>
<dbReference type="AlphaFoldDB" id="A0A0C5KAK9"/>
<evidence type="ECO:0000256" key="1">
    <source>
        <dbReference type="SAM" id="SignalP"/>
    </source>
</evidence>
<dbReference type="PANTHER" id="PTHR11257">
    <property type="entry name" value="CHEMOSENSORY PROTEIN-RELATED"/>
    <property type="match status" value="1"/>
</dbReference>
<reference evidence="2" key="1">
    <citation type="submission" date="2015-01" db="EMBL/GenBank/DDBJ databases">
        <title>Identification and expression pattern of chemosensory protein gene in Phenacoccus solenopsis Tinsley.</title>
        <authorList>
            <person name="Zhao J.V."/>
        </authorList>
    </citation>
    <scope>NUCLEOTIDE SEQUENCE</scope>
</reference>
<keyword evidence="1" id="KW-0732">Signal</keyword>
<dbReference type="SUPFAM" id="SSF100910">
    <property type="entry name" value="Chemosensory protein Csp2"/>
    <property type="match status" value="1"/>
</dbReference>
<feature type="signal peptide" evidence="1">
    <location>
        <begin position="1"/>
        <end position="16"/>
    </location>
</feature>
<feature type="chain" id="PRO_5002179297" evidence="1">
    <location>
        <begin position="17"/>
        <end position="120"/>
    </location>
</feature>
<evidence type="ECO:0000313" key="2">
    <source>
        <dbReference type="EMBL" id="AJP61953.1"/>
    </source>
</evidence>
<proteinExistence type="evidence at transcript level"/>
<protein>
    <submittedName>
        <fullName evidence="2">Chemosensory protein</fullName>
    </submittedName>
</protein>